<protein>
    <recommendedName>
        <fullName evidence="4">RelB/DinJ family addiction module antitoxin</fullName>
    </recommendedName>
</protein>
<evidence type="ECO:0000256" key="1">
    <source>
        <dbReference type="SAM" id="MobiDB-lite"/>
    </source>
</evidence>
<gene>
    <name evidence="2" type="ORF">ET524_04600</name>
</gene>
<reference evidence="2 3" key="1">
    <citation type="submission" date="2019-01" db="EMBL/GenBank/DDBJ databases">
        <title>Senegalimassilia sp. nov. KGMB04484 isolated human feces.</title>
        <authorList>
            <person name="Han K.-I."/>
            <person name="Kim J.-S."/>
            <person name="Lee K.C."/>
            <person name="Suh M.K."/>
            <person name="Eom M.K."/>
            <person name="Lee J.H."/>
            <person name="Park S.-H."/>
            <person name="Kang S.W."/>
            <person name="Park J.-E."/>
            <person name="Oh B.S."/>
            <person name="Yu S.Y."/>
            <person name="Choi S.-H."/>
            <person name="Lee D.H."/>
            <person name="Yoon H."/>
            <person name="Kim B.-Y."/>
            <person name="Lee J.H."/>
            <person name="Lee J.-S."/>
        </authorList>
    </citation>
    <scope>NUCLEOTIDE SEQUENCE [LARGE SCALE GENOMIC DNA]</scope>
    <source>
        <strain evidence="2 3">KGMB04484</strain>
    </source>
</reference>
<feature type="region of interest" description="Disordered" evidence="1">
    <location>
        <begin position="1"/>
        <end position="20"/>
    </location>
</feature>
<dbReference type="OrthoDB" id="3197373at2"/>
<feature type="compositionally biased region" description="Low complexity" evidence="1">
    <location>
        <begin position="113"/>
        <end position="123"/>
    </location>
</feature>
<feature type="compositionally biased region" description="Basic and acidic residues" evidence="1">
    <location>
        <begin position="138"/>
        <end position="149"/>
    </location>
</feature>
<dbReference type="Proteomes" id="UP000293345">
    <property type="component" value="Unassembled WGS sequence"/>
</dbReference>
<name>A0A4Q2K1I3_9ACTN</name>
<dbReference type="RefSeq" id="WP_129423627.1">
    <property type="nucleotide sequence ID" value="NZ_SDPW01000001.1"/>
</dbReference>
<dbReference type="AlphaFoldDB" id="A0A4Q2K1I3"/>
<keyword evidence="3" id="KW-1185">Reference proteome</keyword>
<sequence length="149" mass="15441">MGEAMVTGRMAPGKKRRGGQILHREGLTASQAINRMYDCLIEKGDASFLTGNIVAEDEEAWFRAADFVDALSEKKDIAPLTSPFAPIPAAAPAGAQPQAQDANPEASPEDAARAACSKLAAKAQSGSIPTPVGAPSERAVHSAEEQGAN</sequence>
<evidence type="ECO:0008006" key="4">
    <source>
        <dbReference type="Google" id="ProtNLM"/>
    </source>
</evidence>
<evidence type="ECO:0000313" key="2">
    <source>
        <dbReference type="EMBL" id="RXZ53841.1"/>
    </source>
</evidence>
<proteinExistence type="predicted"/>
<accession>A0A4Q2K1I3</accession>
<dbReference type="EMBL" id="SDPW01000001">
    <property type="protein sequence ID" value="RXZ53841.1"/>
    <property type="molecule type" value="Genomic_DNA"/>
</dbReference>
<evidence type="ECO:0000313" key="3">
    <source>
        <dbReference type="Proteomes" id="UP000293345"/>
    </source>
</evidence>
<organism evidence="2 3">
    <name type="scientific">Senegalimassilia faecalis</name>
    <dbReference type="NCBI Taxonomy" id="2509433"/>
    <lineage>
        <taxon>Bacteria</taxon>
        <taxon>Bacillati</taxon>
        <taxon>Actinomycetota</taxon>
        <taxon>Coriobacteriia</taxon>
        <taxon>Coriobacteriales</taxon>
        <taxon>Coriobacteriaceae</taxon>
        <taxon>Senegalimassilia</taxon>
    </lineage>
</organism>
<feature type="compositionally biased region" description="Low complexity" evidence="1">
    <location>
        <begin position="87"/>
        <end position="104"/>
    </location>
</feature>
<comment type="caution">
    <text evidence="2">The sequence shown here is derived from an EMBL/GenBank/DDBJ whole genome shotgun (WGS) entry which is preliminary data.</text>
</comment>
<feature type="region of interest" description="Disordered" evidence="1">
    <location>
        <begin position="87"/>
        <end position="149"/>
    </location>
</feature>